<dbReference type="Pfam" id="PF20877">
    <property type="entry name" value="Anoctamin_N"/>
    <property type="match status" value="1"/>
</dbReference>
<dbReference type="AlphaFoldDB" id="A0A0U4YYH0"/>
<evidence type="ECO:0000259" key="1">
    <source>
        <dbReference type="Pfam" id="PF20877"/>
    </source>
</evidence>
<proteinExistence type="predicted"/>
<dbReference type="EMBL" id="CDMC01000003">
    <property type="protein sequence ID" value="CEL02261.1"/>
    <property type="molecule type" value="Genomic_DNA"/>
</dbReference>
<dbReference type="STRING" id="454130.A0A0U4YYH0"/>
<name>A0A0U4YYH0_ASPCI</name>
<reference evidence="3" key="1">
    <citation type="journal article" date="2016" name="Genome Announc.">
        <title>Draft genome sequences of fungus Aspergillus calidoustus.</title>
        <authorList>
            <person name="Horn F."/>
            <person name="Linde J."/>
            <person name="Mattern D.J."/>
            <person name="Walther G."/>
            <person name="Guthke R."/>
            <person name="Scherlach K."/>
            <person name="Martin K."/>
            <person name="Brakhage A.A."/>
            <person name="Petzke L."/>
            <person name="Valiante V."/>
        </authorList>
    </citation>
    <scope>NUCLEOTIDE SEQUENCE [LARGE SCALE GENOMIC DNA]</scope>
    <source>
        <strain evidence="3">SF006504</strain>
    </source>
</reference>
<feature type="domain" description="Anoctamin alpha-beta plait" evidence="1">
    <location>
        <begin position="19"/>
        <end position="141"/>
    </location>
</feature>
<keyword evidence="3" id="KW-1185">Reference proteome</keyword>
<sequence length="183" mass="20539">MNLSPNYRPAEQAQLENFGVDWVVLYEFGDLDPSKAIEEFEALLQDLHEANLEAQVRHGHGASLLVFIKVPRHHLGNLVHQSRIKDWLYGIIHEIPAGDEQTIADAETPAEALRSVYHAVTWKKSLGGAHITPKHGKWKNIASAFPLHDQAANAELLRKWSRTILLTAEDLDSIRALFGEKVS</sequence>
<dbReference type="Proteomes" id="UP000054771">
    <property type="component" value="Unassembled WGS sequence"/>
</dbReference>
<accession>A0A0U4YYH0</accession>
<evidence type="ECO:0000313" key="2">
    <source>
        <dbReference type="EMBL" id="CEL02261.1"/>
    </source>
</evidence>
<dbReference type="OrthoDB" id="296386at2759"/>
<dbReference type="InterPro" id="IPR049456">
    <property type="entry name" value="Anoctamin_N_fung"/>
</dbReference>
<organism evidence="2 3">
    <name type="scientific">Aspergillus calidoustus</name>
    <dbReference type="NCBI Taxonomy" id="454130"/>
    <lineage>
        <taxon>Eukaryota</taxon>
        <taxon>Fungi</taxon>
        <taxon>Dikarya</taxon>
        <taxon>Ascomycota</taxon>
        <taxon>Pezizomycotina</taxon>
        <taxon>Eurotiomycetes</taxon>
        <taxon>Eurotiomycetidae</taxon>
        <taxon>Eurotiales</taxon>
        <taxon>Aspergillaceae</taxon>
        <taxon>Aspergillus</taxon>
        <taxon>Aspergillus subgen. Nidulantes</taxon>
    </lineage>
</organism>
<protein>
    <recommendedName>
        <fullName evidence="1">Anoctamin alpha-beta plait domain-containing protein</fullName>
    </recommendedName>
</protein>
<gene>
    <name evidence="2" type="ORF">ASPCAL03432</name>
</gene>
<evidence type="ECO:0000313" key="3">
    <source>
        <dbReference type="Proteomes" id="UP000054771"/>
    </source>
</evidence>